<organism evidence="11 12">
    <name type="scientific">Frondihabitans sucicola</name>
    <dbReference type="NCBI Taxonomy" id="1268041"/>
    <lineage>
        <taxon>Bacteria</taxon>
        <taxon>Bacillati</taxon>
        <taxon>Actinomycetota</taxon>
        <taxon>Actinomycetes</taxon>
        <taxon>Micrococcales</taxon>
        <taxon>Microbacteriaceae</taxon>
        <taxon>Frondihabitans</taxon>
    </lineage>
</organism>
<feature type="domain" description="Histidine kinase/HSP90-like ATPase" evidence="10">
    <location>
        <begin position="328"/>
        <end position="418"/>
    </location>
</feature>
<comment type="catalytic activity">
    <reaction evidence="1">
        <text>ATP + protein L-histidine = ADP + protein N-phospho-L-histidine.</text>
        <dbReference type="EC" id="2.7.13.3"/>
    </reaction>
</comment>
<keyword evidence="6" id="KW-0418">Kinase</keyword>
<keyword evidence="12" id="KW-1185">Reference proteome</keyword>
<evidence type="ECO:0000256" key="5">
    <source>
        <dbReference type="ARBA" id="ARBA00022741"/>
    </source>
</evidence>
<protein>
    <recommendedName>
        <fullName evidence="2">histidine kinase</fullName>
        <ecNumber evidence="2">2.7.13.3</ecNumber>
    </recommendedName>
</protein>
<dbReference type="PANTHER" id="PTHR24421">
    <property type="entry name" value="NITRATE/NITRITE SENSOR PROTEIN NARX-RELATED"/>
    <property type="match status" value="1"/>
</dbReference>
<keyword evidence="5" id="KW-0547">Nucleotide-binding</keyword>
<dbReference type="CDD" id="cd16917">
    <property type="entry name" value="HATPase_UhpB-NarQ-NarX-like"/>
    <property type="match status" value="1"/>
</dbReference>
<evidence type="ECO:0000256" key="3">
    <source>
        <dbReference type="ARBA" id="ARBA00022553"/>
    </source>
</evidence>
<dbReference type="Proteomes" id="UP001321486">
    <property type="component" value="Chromosome"/>
</dbReference>
<feature type="transmembrane region" description="Helical" evidence="9">
    <location>
        <begin position="133"/>
        <end position="159"/>
    </location>
</feature>
<dbReference type="Gene3D" id="1.20.5.1930">
    <property type="match status" value="1"/>
</dbReference>
<keyword evidence="9" id="KW-0812">Transmembrane</keyword>
<evidence type="ECO:0000313" key="12">
    <source>
        <dbReference type="Proteomes" id="UP001321486"/>
    </source>
</evidence>
<dbReference type="Gene3D" id="3.30.565.10">
    <property type="entry name" value="Histidine kinase-like ATPase, C-terminal domain"/>
    <property type="match status" value="1"/>
</dbReference>
<keyword evidence="4" id="KW-0808">Transferase</keyword>
<feature type="transmembrane region" description="Helical" evidence="9">
    <location>
        <begin position="20"/>
        <end position="42"/>
    </location>
</feature>
<dbReference type="PANTHER" id="PTHR24421:SF10">
    <property type="entry name" value="NITRATE_NITRITE SENSOR PROTEIN NARQ"/>
    <property type="match status" value="1"/>
</dbReference>
<keyword evidence="7" id="KW-0067">ATP-binding</keyword>
<dbReference type="SMART" id="SM00387">
    <property type="entry name" value="HATPase_c"/>
    <property type="match status" value="1"/>
</dbReference>
<gene>
    <name evidence="11" type="ORF">GCM10025867_14690</name>
</gene>
<evidence type="ECO:0000256" key="2">
    <source>
        <dbReference type="ARBA" id="ARBA00012438"/>
    </source>
</evidence>
<name>A0ABN6XW94_9MICO</name>
<dbReference type="InterPro" id="IPR003594">
    <property type="entry name" value="HATPase_dom"/>
</dbReference>
<evidence type="ECO:0000313" key="11">
    <source>
        <dbReference type="EMBL" id="BDZ49228.1"/>
    </source>
</evidence>
<reference evidence="12" key="1">
    <citation type="journal article" date="2019" name="Int. J. Syst. Evol. Microbiol.">
        <title>The Global Catalogue of Microorganisms (GCM) 10K type strain sequencing project: providing services to taxonomists for standard genome sequencing and annotation.</title>
        <authorList>
            <consortium name="The Broad Institute Genomics Platform"/>
            <consortium name="The Broad Institute Genome Sequencing Center for Infectious Disease"/>
            <person name="Wu L."/>
            <person name="Ma J."/>
        </authorList>
    </citation>
    <scope>NUCLEOTIDE SEQUENCE [LARGE SCALE GENOMIC DNA]</scope>
    <source>
        <strain evidence="12">NBRC 108728</strain>
    </source>
</reference>
<feature type="transmembrane region" description="Helical" evidence="9">
    <location>
        <begin position="171"/>
        <end position="191"/>
    </location>
</feature>
<keyword evidence="8" id="KW-0902">Two-component regulatory system</keyword>
<evidence type="ECO:0000256" key="8">
    <source>
        <dbReference type="ARBA" id="ARBA00023012"/>
    </source>
</evidence>
<dbReference type="Pfam" id="PF02518">
    <property type="entry name" value="HATPase_c"/>
    <property type="match status" value="1"/>
</dbReference>
<dbReference type="EC" id="2.7.13.3" evidence="2"/>
<evidence type="ECO:0000256" key="4">
    <source>
        <dbReference type="ARBA" id="ARBA00022679"/>
    </source>
</evidence>
<dbReference type="InterPro" id="IPR036890">
    <property type="entry name" value="HATPase_C_sf"/>
</dbReference>
<sequence length="419" mass="45013">MRAVSSLRLVVSGFVRSVTLVVLTWFVPALLLVAVVFCFRVADDVVLAWWWVFWLVALILLIFARLVSRATRILVARWTGTEVAPAYRPVVPLTRLTTGYWWNGYGYQRRRWQAAYQRWLRTRVRDPAAWRDMLWIVVAPLSVGIAAALPLALIAFGALAALRLGVVSTPFLAVLSIVVGVALLPAGWRLVEPVAVRLLGPSLVELLSTRVATLVVARGDLTQAQDAELHRIERDLHDGAQARLVAIGLSVGAAERLIDSDPEEAKSLLRQTREASSLALRELRELVRGIVPPVLSERGLVEAVRALALDSPVPTRVGSDLAGRLELPIEAALYFATAELVTNAAKHSGADAVDIRIAPTATGVAVVVADDGRGGADEAAGSGLPGVRDRLAAFDGTLLVESPAGGPTRITLEVPCASS</sequence>
<keyword evidence="9" id="KW-0472">Membrane</keyword>
<dbReference type="InterPro" id="IPR011712">
    <property type="entry name" value="Sig_transdc_His_kin_sub3_dim/P"/>
</dbReference>
<evidence type="ECO:0000259" key="10">
    <source>
        <dbReference type="SMART" id="SM00387"/>
    </source>
</evidence>
<keyword evidence="9" id="KW-1133">Transmembrane helix</keyword>
<dbReference type="Pfam" id="PF07730">
    <property type="entry name" value="HisKA_3"/>
    <property type="match status" value="1"/>
</dbReference>
<dbReference type="EMBL" id="AP027732">
    <property type="protein sequence ID" value="BDZ49228.1"/>
    <property type="molecule type" value="Genomic_DNA"/>
</dbReference>
<feature type="transmembrane region" description="Helical" evidence="9">
    <location>
        <begin position="48"/>
        <end position="67"/>
    </location>
</feature>
<evidence type="ECO:0000256" key="1">
    <source>
        <dbReference type="ARBA" id="ARBA00000085"/>
    </source>
</evidence>
<evidence type="ECO:0000256" key="7">
    <source>
        <dbReference type="ARBA" id="ARBA00022840"/>
    </source>
</evidence>
<evidence type="ECO:0000256" key="9">
    <source>
        <dbReference type="SAM" id="Phobius"/>
    </source>
</evidence>
<keyword evidence="3" id="KW-0597">Phosphoprotein</keyword>
<dbReference type="SUPFAM" id="SSF55874">
    <property type="entry name" value="ATPase domain of HSP90 chaperone/DNA topoisomerase II/histidine kinase"/>
    <property type="match status" value="1"/>
</dbReference>
<accession>A0ABN6XW94</accession>
<proteinExistence type="predicted"/>
<dbReference type="InterPro" id="IPR050482">
    <property type="entry name" value="Sensor_HK_TwoCompSys"/>
</dbReference>
<evidence type="ECO:0000256" key="6">
    <source>
        <dbReference type="ARBA" id="ARBA00022777"/>
    </source>
</evidence>